<proteinExistence type="predicted"/>
<dbReference type="InterPro" id="IPR029069">
    <property type="entry name" value="HotDog_dom_sf"/>
</dbReference>
<dbReference type="RefSeq" id="WP_091958945.1">
    <property type="nucleotide sequence ID" value="NZ_FOLH01000001.1"/>
</dbReference>
<feature type="transmembrane region" description="Helical" evidence="1">
    <location>
        <begin position="22"/>
        <end position="40"/>
    </location>
</feature>
<dbReference type="STRING" id="1122252.SAMN05660443_0611"/>
<reference evidence="2 3" key="1">
    <citation type="submission" date="2016-10" db="EMBL/GenBank/DDBJ databases">
        <authorList>
            <person name="de Groot N.N."/>
        </authorList>
    </citation>
    <scope>NUCLEOTIDE SEQUENCE [LARGE SCALE GENOMIC DNA]</scope>
    <source>
        <strain evidence="2 3">DSM 18438</strain>
    </source>
</reference>
<gene>
    <name evidence="2" type="ORF">SAMN05660443_0611</name>
</gene>
<protein>
    <recommendedName>
        <fullName evidence="4">DUF4442 domain-containing protein</fullName>
    </recommendedName>
</protein>
<evidence type="ECO:0000313" key="2">
    <source>
        <dbReference type="EMBL" id="SFB86548.1"/>
    </source>
</evidence>
<dbReference type="OrthoDB" id="262662at2"/>
<keyword evidence="1" id="KW-1133">Transmembrane helix</keyword>
<feature type="transmembrane region" description="Helical" evidence="1">
    <location>
        <begin position="60"/>
        <end position="84"/>
    </location>
</feature>
<dbReference type="AlphaFoldDB" id="A0A1I1EM15"/>
<dbReference type="Gene3D" id="3.10.129.10">
    <property type="entry name" value="Hotdog Thioesterase"/>
    <property type="match status" value="1"/>
</dbReference>
<name>A0A1I1EM15_9GAMM</name>
<accession>A0A1I1EM15</accession>
<evidence type="ECO:0000256" key="1">
    <source>
        <dbReference type="SAM" id="Phobius"/>
    </source>
</evidence>
<keyword evidence="3" id="KW-1185">Reference proteome</keyword>
<evidence type="ECO:0000313" key="3">
    <source>
        <dbReference type="Proteomes" id="UP000199058"/>
    </source>
</evidence>
<dbReference type="SUPFAM" id="SSF54637">
    <property type="entry name" value="Thioesterase/thiol ester dehydrase-isomerase"/>
    <property type="match status" value="1"/>
</dbReference>
<sequence length="166" mass="18701">MAVALPPAWEIKLNKLSIKYAFLNRVLALVFMPFIARSGLKVNYDPANFYAYLPKKRFNANWYGTQSGAAILGNSELAAGAYLFMLTQGEYRMVCTRLDYRFLLPSSDPVIFKVDHDQAELEAKRAAGEKFRMDLTIKLYRASSKTTTGKRIGSGNISFKVWPVGE</sequence>
<dbReference type="EMBL" id="FOLH01000001">
    <property type="protein sequence ID" value="SFB86548.1"/>
    <property type="molecule type" value="Genomic_DNA"/>
</dbReference>
<keyword evidence="1" id="KW-0472">Membrane</keyword>
<keyword evidence="1" id="KW-0812">Transmembrane</keyword>
<evidence type="ECO:0008006" key="4">
    <source>
        <dbReference type="Google" id="ProtNLM"/>
    </source>
</evidence>
<organism evidence="2 3">
    <name type="scientific">Marinospirillum celere</name>
    <dbReference type="NCBI Taxonomy" id="1122252"/>
    <lineage>
        <taxon>Bacteria</taxon>
        <taxon>Pseudomonadati</taxon>
        <taxon>Pseudomonadota</taxon>
        <taxon>Gammaproteobacteria</taxon>
        <taxon>Oceanospirillales</taxon>
        <taxon>Oceanospirillaceae</taxon>
        <taxon>Marinospirillum</taxon>
    </lineage>
</organism>
<dbReference type="Proteomes" id="UP000199058">
    <property type="component" value="Unassembled WGS sequence"/>
</dbReference>